<feature type="region of interest" description="Disordered" evidence="1">
    <location>
        <begin position="111"/>
        <end position="131"/>
    </location>
</feature>
<evidence type="ECO:0000256" key="3">
    <source>
        <dbReference type="SAM" id="SignalP"/>
    </source>
</evidence>
<dbReference type="Proteomes" id="UP001501676">
    <property type="component" value="Unassembled WGS sequence"/>
</dbReference>
<organism evidence="4 5">
    <name type="scientific">Cryptosporangium minutisporangium</name>
    <dbReference type="NCBI Taxonomy" id="113569"/>
    <lineage>
        <taxon>Bacteria</taxon>
        <taxon>Bacillati</taxon>
        <taxon>Actinomycetota</taxon>
        <taxon>Actinomycetes</taxon>
        <taxon>Cryptosporangiales</taxon>
        <taxon>Cryptosporangiaceae</taxon>
        <taxon>Cryptosporangium</taxon>
    </lineage>
</organism>
<evidence type="ECO:0000256" key="1">
    <source>
        <dbReference type="SAM" id="MobiDB-lite"/>
    </source>
</evidence>
<evidence type="ECO:0000313" key="5">
    <source>
        <dbReference type="Proteomes" id="UP001501676"/>
    </source>
</evidence>
<dbReference type="RefSeq" id="WP_345729771.1">
    <property type="nucleotide sequence ID" value="NZ_BAAAYN010000025.1"/>
</dbReference>
<dbReference type="InterPro" id="IPR017850">
    <property type="entry name" value="Alkaline_phosphatase_core_sf"/>
</dbReference>
<feature type="transmembrane region" description="Helical" evidence="2">
    <location>
        <begin position="473"/>
        <end position="495"/>
    </location>
</feature>
<accession>A0ABP6T0V0</accession>
<dbReference type="SUPFAM" id="SSF53649">
    <property type="entry name" value="Alkaline phosphatase-like"/>
    <property type="match status" value="1"/>
</dbReference>
<feature type="chain" id="PRO_5045281781" evidence="3">
    <location>
        <begin position="32"/>
        <end position="745"/>
    </location>
</feature>
<evidence type="ECO:0000313" key="4">
    <source>
        <dbReference type="EMBL" id="GAA3389722.1"/>
    </source>
</evidence>
<feature type="compositionally biased region" description="Basic and acidic residues" evidence="1">
    <location>
        <begin position="696"/>
        <end position="708"/>
    </location>
</feature>
<feature type="transmembrane region" description="Helical" evidence="2">
    <location>
        <begin position="403"/>
        <end position="422"/>
    </location>
</feature>
<keyword evidence="2" id="KW-0812">Transmembrane</keyword>
<gene>
    <name evidence="4" type="ORF">GCM10020369_40950</name>
</gene>
<keyword evidence="3" id="KW-0732">Signal</keyword>
<feature type="transmembrane region" description="Helical" evidence="2">
    <location>
        <begin position="553"/>
        <end position="573"/>
    </location>
</feature>
<feature type="transmembrane region" description="Helical" evidence="2">
    <location>
        <begin position="373"/>
        <end position="397"/>
    </location>
</feature>
<feature type="transmembrane region" description="Helical" evidence="2">
    <location>
        <begin position="502"/>
        <end position="520"/>
    </location>
</feature>
<feature type="transmembrane region" description="Helical" evidence="2">
    <location>
        <begin position="668"/>
        <end position="687"/>
    </location>
</feature>
<keyword evidence="2" id="KW-0472">Membrane</keyword>
<feature type="transmembrane region" description="Helical" evidence="2">
    <location>
        <begin position="642"/>
        <end position="662"/>
    </location>
</feature>
<feature type="signal peptide" evidence="3">
    <location>
        <begin position="1"/>
        <end position="31"/>
    </location>
</feature>
<reference evidence="5" key="1">
    <citation type="journal article" date="2019" name="Int. J. Syst. Evol. Microbiol.">
        <title>The Global Catalogue of Microorganisms (GCM) 10K type strain sequencing project: providing services to taxonomists for standard genome sequencing and annotation.</title>
        <authorList>
            <consortium name="The Broad Institute Genomics Platform"/>
            <consortium name="The Broad Institute Genome Sequencing Center for Infectious Disease"/>
            <person name="Wu L."/>
            <person name="Ma J."/>
        </authorList>
    </citation>
    <scope>NUCLEOTIDE SEQUENCE [LARGE SCALE GENOMIC DNA]</scope>
    <source>
        <strain evidence="5">JCM 9458</strain>
    </source>
</reference>
<feature type="compositionally biased region" description="Polar residues" evidence="1">
    <location>
        <begin position="121"/>
        <end position="130"/>
    </location>
</feature>
<feature type="transmembrane region" description="Helical" evidence="2">
    <location>
        <begin position="338"/>
        <end position="361"/>
    </location>
</feature>
<feature type="transmembrane region" description="Helical" evidence="2">
    <location>
        <begin position="434"/>
        <end position="453"/>
    </location>
</feature>
<sequence>MTDRVPLARSFGLVVAVVLLALAGTAAPASAGPRAETIRSSAVIVVGVAGLQWADVTTGRTPTLARLASGGSVGTLSVRAAPAVTCVGEGWLTLGAGRSAAVVEPKEIDTAAGCGPRTAPPVSSRNTGSGASVDGWEDLAELNHGLRFGAEPGLLGTRLTCAAAVGTGGALAAADSSGNVDVYRPTLPEVPGPLLHACPLTAIDLGALPDAVGDDRRAALRRVDTALARIDAGRPENSTLLVVGVSDTDATEGRLHVAIADGPGFDSGWLRSPSTGRTPYLQLVDIAPTVLAALDQPVPEDIAGRPVFRSSDARPGSFAEIRTALVDADTAAVSRKHLVGSFLAGFAVVCAVVYGIAALLLRRRPAGDRLRDRASVAVTALGAFPVATFLANLVPWWRADPTTPALAAAVLGAMVLVTAVAVAPPWGRTATGRFAAVSAVTVVVLLADVMTGARLQLNSLLGYTALEGGRYVGFGNVAFAVLGAAALLLAAALAAGRPARSAVAVALAVAIPVIVVEGSPGLGTDFGGVLTLVPAFGVLALLVAGRKVTGRRAVAVLGAGAGLVALLAIADYLRGEDNRTHFGRFVATVLDGDGLATVDRKIRANLDLLFAGPHTVAAAILLAIAAYRVFRPSPGLRATYRAHPGLRTGLQVVVVLGLLGFAVNDSGIAVPVNAALVALPAAVAAWLRPSPTSKFGRNEAGDDVERANGQETDESDQATTEGEKGGGKAADTPTRSAGAPADVLP</sequence>
<protein>
    <submittedName>
        <fullName evidence="4">Uncharacterized protein</fullName>
    </submittedName>
</protein>
<evidence type="ECO:0000256" key="2">
    <source>
        <dbReference type="SAM" id="Phobius"/>
    </source>
</evidence>
<name>A0ABP6T0V0_9ACTN</name>
<feature type="transmembrane region" description="Helical" evidence="2">
    <location>
        <begin position="526"/>
        <end position="544"/>
    </location>
</feature>
<feature type="transmembrane region" description="Helical" evidence="2">
    <location>
        <begin position="608"/>
        <end position="630"/>
    </location>
</feature>
<dbReference type="EMBL" id="BAAAYN010000025">
    <property type="protein sequence ID" value="GAA3389722.1"/>
    <property type="molecule type" value="Genomic_DNA"/>
</dbReference>
<comment type="caution">
    <text evidence="4">The sequence shown here is derived from an EMBL/GenBank/DDBJ whole genome shotgun (WGS) entry which is preliminary data.</text>
</comment>
<proteinExistence type="predicted"/>
<feature type="region of interest" description="Disordered" evidence="1">
    <location>
        <begin position="692"/>
        <end position="745"/>
    </location>
</feature>
<keyword evidence="2" id="KW-1133">Transmembrane helix</keyword>
<keyword evidence="5" id="KW-1185">Reference proteome</keyword>